<keyword evidence="1" id="KW-0418">Kinase</keyword>
<dbReference type="SUPFAM" id="SSF52540">
    <property type="entry name" value="P-loop containing nucleoside triphosphate hydrolases"/>
    <property type="match status" value="1"/>
</dbReference>
<protein>
    <submittedName>
        <fullName evidence="1">Shikimate kinase</fullName>
    </submittedName>
</protein>
<name>A0A7W5UL62_9BACT</name>
<dbReference type="GO" id="GO:0016301">
    <property type="term" value="F:kinase activity"/>
    <property type="evidence" value="ECO:0007669"/>
    <property type="project" value="UniProtKB-KW"/>
</dbReference>
<dbReference type="InterPro" id="IPR027417">
    <property type="entry name" value="P-loop_NTPase"/>
</dbReference>
<keyword evidence="1" id="KW-0808">Transferase</keyword>
<dbReference type="RefSeq" id="WP_183693630.1">
    <property type="nucleotide sequence ID" value="NZ_JACICA010000001.1"/>
</dbReference>
<organism evidence="1 2">
    <name type="scientific">Alloprevotella rava</name>
    <dbReference type="NCBI Taxonomy" id="671218"/>
    <lineage>
        <taxon>Bacteria</taxon>
        <taxon>Pseudomonadati</taxon>
        <taxon>Bacteroidota</taxon>
        <taxon>Bacteroidia</taxon>
        <taxon>Bacteroidales</taxon>
        <taxon>Prevotellaceae</taxon>
        <taxon>Alloprevotella</taxon>
    </lineage>
</organism>
<proteinExistence type="predicted"/>
<evidence type="ECO:0000313" key="1">
    <source>
        <dbReference type="EMBL" id="MBB3701702.1"/>
    </source>
</evidence>
<dbReference type="Pfam" id="PF13189">
    <property type="entry name" value="Cytidylate_kin2"/>
    <property type="match status" value="1"/>
</dbReference>
<dbReference type="EMBL" id="JACICA010000001">
    <property type="protein sequence ID" value="MBB3701702.1"/>
    <property type="molecule type" value="Genomic_DNA"/>
</dbReference>
<dbReference type="AlphaFoldDB" id="A0A7W5UL62"/>
<dbReference type="Proteomes" id="UP000541425">
    <property type="component" value="Unassembled WGS sequence"/>
</dbReference>
<accession>A0A7W5UL62</accession>
<sequence>MEPFIITIGRQLGAGGRAIGHFLAKEFDMDYYDKEILAVAAKESGYCEEIFEKNDEKKGFFGNAFRSVIPMIGTGEYYNNSISEEALFRLQSEAILKAASTRSCVFIGRAADYILRDNPRCINIFLTANYEDRISRVMERHNVERKAARRLLEKGESERAEFYNFYSSRTWGEADTYHLCLNTSVVGIEKSGEIIKEFVKAKFGL</sequence>
<comment type="caution">
    <text evidence="1">The sequence shown here is derived from an EMBL/GenBank/DDBJ whole genome shotgun (WGS) entry which is preliminary data.</text>
</comment>
<evidence type="ECO:0000313" key="2">
    <source>
        <dbReference type="Proteomes" id="UP000541425"/>
    </source>
</evidence>
<gene>
    <name evidence="1" type="ORF">FHS60_000144</name>
</gene>
<reference evidence="1 2" key="1">
    <citation type="submission" date="2020-08" db="EMBL/GenBank/DDBJ databases">
        <title>Genomic Encyclopedia of Type Strains, Phase IV (KMG-IV): sequencing the most valuable type-strain genomes for metagenomic binning, comparative biology and taxonomic classification.</title>
        <authorList>
            <person name="Goeker M."/>
        </authorList>
    </citation>
    <scope>NUCLEOTIDE SEQUENCE [LARGE SCALE GENOMIC DNA]</scope>
    <source>
        <strain evidence="1 2">DSM 22548</strain>
    </source>
</reference>
<dbReference type="Gene3D" id="3.40.50.300">
    <property type="entry name" value="P-loop containing nucleotide triphosphate hydrolases"/>
    <property type="match status" value="1"/>
</dbReference>